<evidence type="ECO:0000313" key="3">
    <source>
        <dbReference type="Proteomes" id="UP001161247"/>
    </source>
</evidence>
<accession>A0AAV1DYY4</accession>
<proteinExistence type="predicted"/>
<dbReference type="Proteomes" id="UP001161247">
    <property type="component" value="Chromosome 7"/>
</dbReference>
<reference evidence="2" key="1">
    <citation type="submission" date="2023-03" db="EMBL/GenBank/DDBJ databases">
        <authorList>
            <person name="Julca I."/>
        </authorList>
    </citation>
    <scope>NUCLEOTIDE SEQUENCE</scope>
</reference>
<evidence type="ECO:0000256" key="1">
    <source>
        <dbReference type="SAM" id="MobiDB-lite"/>
    </source>
</evidence>
<protein>
    <submittedName>
        <fullName evidence="2">OLC1v1012197C1</fullName>
    </submittedName>
</protein>
<dbReference type="PANTHER" id="PTHR15827:SF2">
    <property type="entry name" value="CYCLIN-DEPENDENT KINASE 2-INTERACTING PROTEIN"/>
    <property type="match status" value="1"/>
</dbReference>
<evidence type="ECO:0000313" key="2">
    <source>
        <dbReference type="EMBL" id="CAI9111868.1"/>
    </source>
</evidence>
<sequence>MKVKTVGEHTAGIWTWERKTERNWTGKSQIIGEDSLHRRAAISSGLSPHSAPAAALAMEFQSPSSDKLQPVKQYPPPASPSSSSSTSSSAANIRLWKPAAQRNLRNQWSKLASLRRDWVSSSSTARSHATSLVNSYLSQMYMSSMELGVLSDMPGIRKKASLKLFKQQELQRNNLLASYKDLVDIVTRMVYTSKSMRCYVKGMSNSPLSQFSISAEIQDDSGDGGGVSVFSFWPISQYELLAKELVEMFVSELNLKRLLLMELLSLGHENVSEISDLNWSDEFYPGEFDYLAICNLYSDKDSQPVLPSFGKCNAEIGSLQPQHKQDRDVLQVYLTTWIAEVNIERSRVDDILSLVGAEMCVTIT</sequence>
<dbReference type="PANTHER" id="PTHR15827">
    <property type="entry name" value="CYCLIN-DEPENDENT KINASE 2-INTERACTING PROTEIN"/>
    <property type="match status" value="1"/>
</dbReference>
<organism evidence="2 3">
    <name type="scientific">Oldenlandia corymbosa var. corymbosa</name>
    <dbReference type="NCBI Taxonomy" id="529605"/>
    <lineage>
        <taxon>Eukaryota</taxon>
        <taxon>Viridiplantae</taxon>
        <taxon>Streptophyta</taxon>
        <taxon>Embryophyta</taxon>
        <taxon>Tracheophyta</taxon>
        <taxon>Spermatophyta</taxon>
        <taxon>Magnoliopsida</taxon>
        <taxon>eudicotyledons</taxon>
        <taxon>Gunneridae</taxon>
        <taxon>Pentapetalae</taxon>
        <taxon>asterids</taxon>
        <taxon>lamiids</taxon>
        <taxon>Gentianales</taxon>
        <taxon>Rubiaceae</taxon>
        <taxon>Rubioideae</taxon>
        <taxon>Spermacoceae</taxon>
        <taxon>Hedyotis-Oldenlandia complex</taxon>
        <taxon>Oldenlandia</taxon>
    </lineage>
</organism>
<name>A0AAV1DYY4_OLDCO</name>
<dbReference type="EMBL" id="OX459124">
    <property type="protein sequence ID" value="CAI9111868.1"/>
    <property type="molecule type" value="Genomic_DNA"/>
</dbReference>
<feature type="region of interest" description="Disordered" evidence="1">
    <location>
        <begin position="61"/>
        <end position="90"/>
    </location>
</feature>
<keyword evidence="3" id="KW-1185">Reference proteome</keyword>
<dbReference type="AlphaFoldDB" id="A0AAV1DYY4"/>
<feature type="compositionally biased region" description="Low complexity" evidence="1">
    <location>
        <begin position="80"/>
        <end position="90"/>
    </location>
</feature>
<gene>
    <name evidence="2" type="ORF">OLC1_LOCUS19157</name>
</gene>